<dbReference type="InterPro" id="IPR043502">
    <property type="entry name" value="DNA/RNA_pol_sf"/>
</dbReference>
<accession>A0A5A8CEG3</accession>
<name>A0A5A8CEG3_CAFRO</name>
<dbReference type="GO" id="GO:0006261">
    <property type="term" value="P:DNA-templated DNA replication"/>
    <property type="evidence" value="ECO:0007669"/>
    <property type="project" value="InterPro"/>
</dbReference>
<dbReference type="SUPFAM" id="SSF56672">
    <property type="entry name" value="DNA/RNA polymerases"/>
    <property type="match status" value="1"/>
</dbReference>
<gene>
    <name evidence="2" type="ORF">FNF28_07150</name>
</gene>
<comment type="caution">
    <text evidence="2">The sequence shown here is derived from an EMBL/GenBank/DDBJ whole genome shotgun (WGS) entry which is preliminary data.</text>
</comment>
<dbReference type="EMBL" id="VLTL01000219">
    <property type="protein sequence ID" value="KAA0151345.1"/>
    <property type="molecule type" value="Genomic_DNA"/>
</dbReference>
<evidence type="ECO:0000313" key="3">
    <source>
        <dbReference type="Proteomes" id="UP000324907"/>
    </source>
</evidence>
<dbReference type="InterPro" id="IPR001098">
    <property type="entry name" value="DNA-dir_DNA_pol_A_palm_dom"/>
</dbReference>
<feature type="domain" description="DNA-directed DNA polymerase family A palm" evidence="1">
    <location>
        <begin position="8"/>
        <end position="101"/>
    </location>
</feature>
<sequence>MAFDPEPLTTARSALTALLASLKAEANELAGGEFMITSNKEVAEVLYERLGLVASAQRQAYKARGPAKRMHKTTNEATLLQMQGPAPAAAVILAHRKANKELDDVRPTYGSLVDL</sequence>
<reference evidence="2 3" key="1">
    <citation type="submission" date="2019-07" db="EMBL/GenBank/DDBJ databases">
        <title>Genomes of Cafeteria roenbergensis.</title>
        <authorList>
            <person name="Fischer M.G."/>
            <person name="Hackl T."/>
            <person name="Roman M."/>
        </authorList>
    </citation>
    <scope>NUCLEOTIDE SEQUENCE [LARGE SCALE GENOMIC DNA]</scope>
    <source>
        <strain evidence="2 3">RCC970-E3</strain>
    </source>
</reference>
<proteinExistence type="predicted"/>
<dbReference type="GO" id="GO:0003887">
    <property type="term" value="F:DNA-directed DNA polymerase activity"/>
    <property type="evidence" value="ECO:0007669"/>
    <property type="project" value="InterPro"/>
</dbReference>
<dbReference type="Pfam" id="PF00476">
    <property type="entry name" value="DNA_pol_A"/>
    <property type="match status" value="1"/>
</dbReference>
<dbReference type="InterPro" id="IPR002298">
    <property type="entry name" value="DNA_polymerase_A"/>
</dbReference>
<organism evidence="2 3">
    <name type="scientific">Cafeteria roenbergensis</name>
    <name type="common">Marine flagellate</name>
    <dbReference type="NCBI Taxonomy" id="33653"/>
    <lineage>
        <taxon>Eukaryota</taxon>
        <taxon>Sar</taxon>
        <taxon>Stramenopiles</taxon>
        <taxon>Bigyra</taxon>
        <taxon>Opalozoa</taxon>
        <taxon>Bicosoecida</taxon>
        <taxon>Cafeteriaceae</taxon>
        <taxon>Cafeteria</taxon>
    </lineage>
</organism>
<evidence type="ECO:0000313" key="2">
    <source>
        <dbReference type="EMBL" id="KAA0151345.1"/>
    </source>
</evidence>
<dbReference type="AlphaFoldDB" id="A0A5A8CEG3"/>
<dbReference type="PANTHER" id="PTHR10133">
    <property type="entry name" value="DNA POLYMERASE I"/>
    <property type="match status" value="1"/>
</dbReference>
<dbReference type="Proteomes" id="UP000324907">
    <property type="component" value="Unassembled WGS sequence"/>
</dbReference>
<dbReference type="Gene3D" id="1.20.1060.10">
    <property type="entry name" value="Taq DNA Polymerase, Chain T, domain 4"/>
    <property type="match status" value="1"/>
</dbReference>
<protein>
    <recommendedName>
        <fullName evidence="1">DNA-directed DNA polymerase family A palm domain-containing protein</fullName>
    </recommendedName>
</protein>
<dbReference type="GO" id="GO:0006302">
    <property type="term" value="P:double-strand break repair"/>
    <property type="evidence" value="ECO:0007669"/>
    <property type="project" value="TreeGrafter"/>
</dbReference>
<dbReference type="PANTHER" id="PTHR10133:SF62">
    <property type="entry name" value="DNA POLYMERASE THETA"/>
    <property type="match status" value="1"/>
</dbReference>
<evidence type="ECO:0000259" key="1">
    <source>
        <dbReference type="Pfam" id="PF00476"/>
    </source>
</evidence>
<dbReference type="GO" id="GO:0003677">
    <property type="term" value="F:DNA binding"/>
    <property type="evidence" value="ECO:0007669"/>
    <property type="project" value="InterPro"/>
</dbReference>